<dbReference type="PANTHER" id="PTHR11733">
    <property type="entry name" value="ZINC METALLOPROTEASE FAMILY M13 NEPRILYSIN-RELATED"/>
    <property type="match status" value="1"/>
</dbReference>
<feature type="non-terminal residue" evidence="4">
    <location>
        <position position="233"/>
    </location>
</feature>
<dbReference type="PANTHER" id="PTHR11733:SF241">
    <property type="entry name" value="GH26575P-RELATED"/>
    <property type="match status" value="1"/>
</dbReference>
<proteinExistence type="evidence at transcript level"/>
<dbReference type="GO" id="GO:0004222">
    <property type="term" value="F:metalloendopeptidase activity"/>
    <property type="evidence" value="ECO:0007669"/>
    <property type="project" value="InterPro"/>
</dbReference>
<keyword evidence="2" id="KW-0732">Signal</keyword>
<dbReference type="Pfam" id="PF05649">
    <property type="entry name" value="Peptidase_M13_N"/>
    <property type="match status" value="1"/>
</dbReference>
<name>A0A0C9RY40_AMBAM</name>
<sequence>MKYLMLFGLLAFSYFVNSESGRGEKLEHLVCSTDACRERANLINESLNYSAKPCDDFYTFACGGWEKQQATMRGVENFAMHDLLADKVRQTLKSILESIAPKTTHQNITDKVGIVYNECIAFSNASDRREGLEKVLASYGLAGWPMLDDTPENSTVENNTTNMLLRIGITGVFDLSVKRDPKNYTSHILQIRYPEGRITEEDERTKAIMKAAVFIRPEVNATKLQEFISRAAT</sequence>
<dbReference type="SUPFAM" id="SSF55486">
    <property type="entry name" value="Metalloproteases ('zincins'), catalytic domain"/>
    <property type="match status" value="1"/>
</dbReference>
<dbReference type="GO" id="GO:0005886">
    <property type="term" value="C:plasma membrane"/>
    <property type="evidence" value="ECO:0007669"/>
    <property type="project" value="TreeGrafter"/>
</dbReference>
<accession>A0A0C9RY40</accession>
<feature type="domain" description="Peptidase M13 N-terminal" evidence="3">
    <location>
        <begin position="53"/>
        <end position="197"/>
    </location>
</feature>
<comment type="similarity">
    <text evidence="1">Belongs to the peptidase M13 family.</text>
</comment>
<dbReference type="InterPro" id="IPR042089">
    <property type="entry name" value="Peptidase_M13_dom_2"/>
</dbReference>
<evidence type="ECO:0000313" key="4">
    <source>
        <dbReference type="EMBL" id="JAG92591.1"/>
    </source>
</evidence>
<dbReference type="InterPro" id="IPR008753">
    <property type="entry name" value="Peptidase_M13_N"/>
</dbReference>
<dbReference type="PROSITE" id="PS51885">
    <property type="entry name" value="NEPRILYSIN"/>
    <property type="match status" value="1"/>
</dbReference>
<evidence type="ECO:0000256" key="1">
    <source>
        <dbReference type="ARBA" id="ARBA00007357"/>
    </source>
</evidence>
<reference evidence="4" key="1">
    <citation type="journal article" date="2015" name="PLoS ONE">
        <title>An Insight into the Sialome of the Lone Star Tick, Amblyomma americanum, with a Glimpse on Its Time Dependent Gene Expression.</title>
        <authorList>
            <person name="Karim S."/>
            <person name="Ribeiro J.M."/>
        </authorList>
    </citation>
    <scope>NUCLEOTIDE SEQUENCE</scope>
    <source>
        <tissue evidence="4">Salivary gland</tissue>
    </source>
</reference>
<feature type="signal peptide" evidence="2">
    <location>
        <begin position="1"/>
        <end position="18"/>
    </location>
</feature>
<evidence type="ECO:0000259" key="3">
    <source>
        <dbReference type="Pfam" id="PF05649"/>
    </source>
</evidence>
<dbReference type="InterPro" id="IPR000718">
    <property type="entry name" value="Peptidase_M13"/>
</dbReference>
<evidence type="ECO:0000256" key="2">
    <source>
        <dbReference type="SAM" id="SignalP"/>
    </source>
</evidence>
<dbReference type="GO" id="GO:0016485">
    <property type="term" value="P:protein processing"/>
    <property type="evidence" value="ECO:0007669"/>
    <property type="project" value="TreeGrafter"/>
</dbReference>
<protein>
    <submittedName>
        <fullName evidence="4">Putative neutral endopeptidase-like protein</fullName>
    </submittedName>
</protein>
<organism evidence="4">
    <name type="scientific">Amblyomma americanum</name>
    <name type="common">Lone star tick</name>
    <dbReference type="NCBI Taxonomy" id="6943"/>
    <lineage>
        <taxon>Eukaryota</taxon>
        <taxon>Metazoa</taxon>
        <taxon>Ecdysozoa</taxon>
        <taxon>Arthropoda</taxon>
        <taxon>Chelicerata</taxon>
        <taxon>Arachnida</taxon>
        <taxon>Acari</taxon>
        <taxon>Parasitiformes</taxon>
        <taxon>Ixodida</taxon>
        <taxon>Ixodoidea</taxon>
        <taxon>Ixodidae</taxon>
        <taxon>Amblyomminae</taxon>
        <taxon>Amblyomma</taxon>
    </lineage>
</organism>
<feature type="chain" id="PRO_5002202644" evidence="2">
    <location>
        <begin position="19"/>
        <end position="233"/>
    </location>
</feature>
<dbReference type="EMBL" id="GBZX01000149">
    <property type="protein sequence ID" value="JAG92591.1"/>
    <property type="molecule type" value="mRNA"/>
</dbReference>
<dbReference type="Gene3D" id="1.10.1380.10">
    <property type="entry name" value="Neutral endopeptidase , domain2"/>
    <property type="match status" value="1"/>
</dbReference>
<dbReference type="AlphaFoldDB" id="A0A0C9RY40"/>